<dbReference type="Gene3D" id="3.40.390.10">
    <property type="entry name" value="Collagenase (Catalytic Domain)"/>
    <property type="match status" value="1"/>
</dbReference>
<dbReference type="GO" id="GO:0008237">
    <property type="term" value="F:metallopeptidase activity"/>
    <property type="evidence" value="ECO:0007669"/>
    <property type="project" value="InterPro"/>
</dbReference>
<proteinExistence type="predicted"/>
<dbReference type="EMBL" id="CP115920">
    <property type="protein sequence ID" value="XCD14745.1"/>
    <property type="molecule type" value="Genomic_DNA"/>
</dbReference>
<dbReference type="SUPFAM" id="SSF55486">
    <property type="entry name" value="Metalloproteases ('zincins'), catalytic domain"/>
    <property type="match status" value="1"/>
</dbReference>
<accession>A0AAU8BDJ3</accession>
<dbReference type="PROSITE" id="PS51257">
    <property type="entry name" value="PROKAR_LIPOPROTEIN"/>
    <property type="match status" value="1"/>
</dbReference>
<name>A0AAU8BDJ3_9VIBR</name>
<reference evidence="1" key="1">
    <citation type="submission" date="2023-01" db="EMBL/GenBank/DDBJ databases">
        <title>Vibrio sp. CB1-14 genome sequencing.</title>
        <authorList>
            <person name="Otstavnykh N."/>
            <person name="Isaeva M."/>
            <person name="Meleshko D."/>
        </authorList>
    </citation>
    <scope>NUCLEOTIDE SEQUENCE</scope>
    <source>
        <strain evidence="1">CB1-14</strain>
    </source>
</reference>
<dbReference type="AlphaFoldDB" id="A0AAU8BDJ3"/>
<dbReference type="InterPro" id="IPR024079">
    <property type="entry name" value="MetalloPept_cat_dom_sf"/>
</dbReference>
<gene>
    <name evidence="1" type="ORF">PG915_09000</name>
</gene>
<organism evidence="1">
    <name type="scientific">Vibrio chaetopteri</name>
    <dbReference type="NCBI Taxonomy" id="3016528"/>
    <lineage>
        <taxon>Bacteria</taxon>
        <taxon>Pseudomonadati</taxon>
        <taxon>Pseudomonadota</taxon>
        <taxon>Gammaproteobacteria</taxon>
        <taxon>Vibrionales</taxon>
        <taxon>Vibrionaceae</taxon>
        <taxon>Vibrio</taxon>
    </lineage>
</organism>
<sequence>MKIKTHHKHLLDSAIILSFSTTMLLGCLGITEETEGVVEPEELVNLLTSSNKAVNGNPGLWGNDANTTVRFDTSSDIPVYFVSNGGGMVPDVIQESVNVMSNQLGVRFSKFVVLDEDLSQYRDNNYPNQNVGNYRFSKGAFQSKHGINGGIVFAIDTAFYSHQYSFSPSTMCANASHAPYDGGMAIDIDYNTQTYQSDTLLWVNLGNRQCSWDKAIVLHEMAHVLGLFQHFEYYGSWNTTSMAVLKLLYRNHPGTPFHSLSM</sequence>
<evidence type="ECO:0000313" key="1">
    <source>
        <dbReference type="EMBL" id="XCD14745.1"/>
    </source>
</evidence>
<dbReference type="RefSeq" id="WP_353496219.1">
    <property type="nucleotide sequence ID" value="NZ_CP115920.1"/>
</dbReference>
<protein>
    <recommendedName>
        <fullName evidence="2">Peptidase M10 metallopeptidase domain-containing protein</fullName>
    </recommendedName>
</protein>
<dbReference type="KEGG" id="vck:PG915_09000"/>
<evidence type="ECO:0008006" key="2">
    <source>
        <dbReference type="Google" id="ProtNLM"/>
    </source>
</evidence>